<dbReference type="EMBL" id="ACKP02000016">
    <property type="protein sequence ID" value="EEX77483.1"/>
    <property type="molecule type" value="Genomic_DNA"/>
</dbReference>
<feature type="active site" evidence="5">
    <location>
        <position position="43"/>
    </location>
</feature>
<proteinExistence type="inferred from homology"/>
<dbReference type="KEGG" id="ssg:Selsp_1061"/>
<evidence type="ECO:0000313" key="11">
    <source>
        <dbReference type="Proteomes" id="UP000011124"/>
    </source>
</evidence>
<dbReference type="RefSeq" id="WP_006192457.1">
    <property type="nucleotide sequence ID" value="NC_015437.1"/>
</dbReference>
<evidence type="ECO:0000313" key="9">
    <source>
        <dbReference type="EMBL" id="EEX77483.1"/>
    </source>
</evidence>
<dbReference type="EC" id="3.6.1.7" evidence="2 5"/>
<dbReference type="EMBL" id="CP002637">
    <property type="protein sequence ID" value="AEC00021.1"/>
    <property type="molecule type" value="Genomic_DNA"/>
</dbReference>
<dbReference type="Proteomes" id="UP000011124">
    <property type="component" value="Chromosome"/>
</dbReference>
<dbReference type="OrthoDB" id="9808093at2"/>
<reference evidence="8 11" key="2">
    <citation type="submission" date="2011-04" db="EMBL/GenBank/DDBJ databases">
        <title>The complete genome of Selenomonas sputigena DSM 20758.</title>
        <authorList>
            <consortium name="US DOE Joint Genome Institute (JGI-PGF)"/>
            <person name="Lucas S."/>
            <person name="Copeland A."/>
            <person name="Lapidus A."/>
            <person name="Bruce D."/>
            <person name="Goodwin L."/>
            <person name="Pitluck S."/>
            <person name="Peters L."/>
            <person name="Kyrpides N."/>
            <person name="Mavromatis K."/>
            <person name="Ivanova N."/>
            <person name="Ovchinnikova G."/>
            <person name="Teshima H."/>
            <person name="Detter J.C."/>
            <person name="Tapia R."/>
            <person name="Han C."/>
            <person name="Land M."/>
            <person name="Hauser L."/>
            <person name="Markowitz V."/>
            <person name="Cheng J.-F."/>
            <person name="Hugenholtz P."/>
            <person name="Woyke T."/>
            <person name="Wu D."/>
            <person name="Gronow S."/>
            <person name="Wellnitz S."/>
            <person name="Schneider S."/>
            <person name="Klenk H.-P."/>
            <person name="Eisen J.A."/>
        </authorList>
    </citation>
    <scope>NUCLEOTIDE SEQUENCE [LARGE SCALE GENOMIC DNA]</scope>
    <source>
        <strain evidence="8">ATCC 35185</strain>
        <strain evidence="11">ATCC 35185 / DSM 20758 / VPI D19B-28</strain>
    </source>
</reference>
<dbReference type="HOGENOM" id="CLU_141932_2_0_9"/>
<dbReference type="eggNOG" id="COG1254">
    <property type="taxonomic scope" value="Bacteria"/>
</dbReference>
<dbReference type="InterPro" id="IPR020456">
    <property type="entry name" value="Acylphosphatase"/>
</dbReference>
<keyword evidence="5 9" id="KW-0378">Hydrolase</keyword>
<dbReference type="SUPFAM" id="SSF54975">
    <property type="entry name" value="Acylphosphatase/BLUF domain-like"/>
    <property type="match status" value="1"/>
</dbReference>
<evidence type="ECO:0000259" key="7">
    <source>
        <dbReference type="PROSITE" id="PS51160"/>
    </source>
</evidence>
<evidence type="ECO:0000256" key="2">
    <source>
        <dbReference type="ARBA" id="ARBA00012150"/>
    </source>
</evidence>
<dbReference type="Pfam" id="PF00708">
    <property type="entry name" value="Acylphosphatase"/>
    <property type="match status" value="1"/>
</dbReference>
<evidence type="ECO:0000256" key="1">
    <source>
        <dbReference type="ARBA" id="ARBA00005614"/>
    </source>
</evidence>
<sequence length="96" mass="11033">MNVMEKENVRFFARAEGRVQGVGFRFFVQQNALELGLCGWVRNMEDGSVTMEVQGQAEAVEALWNRIWQGNGYIRVSGLVTEEREAADEQNFVIRY</sequence>
<feature type="active site" evidence="5">
    <location>
        <position position="25"/>
    </location>
</feature>
<evidence type="ECO:0000313" key="8">
    <source>
        <dbReference type="EMBL" id="AEC00021.1"/>
    </source>
</evidence>
<dbReference type="Gene3D" id="3.30.70.100">
    <property type="match status" value="1"/>
</dbReference>
<dbReference type="PANTHER" id="PTHR47268">
    <property type="entry name" value="ACYLPHOSPHATASE"/>
    <property type="match status" value="1"/>
</dbReference>
<dbReference type="PROSITE" id="PS51160">
    <property type="entry name" value="ACYLPHOSPHATASE_3"/>
    <property type="match status" value="1"/>
</dbReference>
<feature type="domain" description="Acylphosphatase-like" evidence="7">
    <location>
        <begin position="10"/>
        <end position="96"/>
    </location>
</feature>
<dbReference type="InterPro" id="IPR036046">
    <property type="entry name" value="Acylphosphatase-like_dom_sf"/>
</dbReference>
<dbReference type="InterPro" id="IPR017968">
    <property type="entry name" value="Acylphosphatase_CS"/>
</dbReference>
<dbReference type="PANTHER" id="PTHR47268:SF4">
    <property type="entry name" value="ACYLPHOSPHATASE"/>
    <property type="match status" value="1"/>
</dbReference>
<reference evidence="9 10" key="1">
    <citation type="submission" date="2009-09" db="EMBL/GenBank/DDBJ databases">
        <authorList>
            <person name="Weinstock G."/>
            <person name="Sodergren E."/>
            <person name="Clifton S."/>
            <person name="Fulton L."/>
            <person name="Fulton B."/>
            <person name="Courtney L."/>
            <person name="Fronick C."/>
            <person name="Harrison M."/>
            <person name="Strong C."/>
            <person name="Farmer C."/>
            <person name="Delahaunty K."/>
            <person name="Markovic C."/>
            <person name="Hall O."/>
            <person name="Minx P."/>
            <person name="Tomlinson C."/>
            <person name="Mitreva M."/>
            <person name="Nelson J."/>
            <person name="Hou S."/>
            <person name="Wollam A."/>
            <person name="Pepin K.H."/>
            <person name="Johnson M."/>
            <person name="Bhonagiri V."/>
            <person name="Nash W.E."/>
            <person name="Warren W."/>
            <person name="Chinwalla A."/>
            <person name="Mardis E.R."/>
            <person name="Wilson R.K."/>
        </authorList>
    </citation>
    <scope>NUCLEOTIDE SEQUENCE [LARGE SCALE GENOMIC DNA]</scope>
    <source>
        <strain evidence="9">ATCC 35185</strain>
        <strain evidence="10">ATCC 35185 / DSM 20758 / VPI D19B-28</strain>
    </source>
</reference>
<dbReference type="STRING" id="546271.Selsp_1061"/>
<evidence type="ECO:0000256" key="6">
    <source>
        <dbReference type="RuleBase" id="RU004168"/>
    </source>
</evidence>
<gene>
    <name evidence="8" type="ordered locus">Selsp_1061</name>
    <name evidence="9" type="ORF">SELSPUOL_01186</name>
</gene>
<dbReference type="Proteomes" id="UP000003505">
    <property type="component" value="Unassembled WGS sequence"/>
</dbReference>
<name>C9LUQ0_SELS3</name>
<dbReference type="AlphaFoldDB" id="C9LUQ0"/>
<organism evidence="9 10">
    <name type="scientific">Selenomonas sputigena (strain ATCC 35185 / DSM 20758 / CCUG 44933 / VPI D19B-28)</name>
    <dbReference type="NCBI Taxonomy" id="546271"/>
    <lineage>
        <taxon>Bacteria</taxon>
        <taxon>Bacillati</taxon>
        <taxon>Bacillota</taxon>
        <taxon>Negativicutes</taxon>
        <taxon>Selenomonadales</taxon>
        <taxon>Selenomonadaceae</taxon>
        <taxon>Selenomonas</taxon>
    </lineage>
</organism>
<evidence type="ECO:0000256" key="3">
    <source>
        <dbReference type="ARBA" id="ARBA00015991"/>
    </source>
</evidence>
<dbReference type="PRINTS" id="PR00112">
    <property type="entry name" value="ACYLPHPHTASE"/>
</dbReference>
<comment type="similarity">
    <text evidence="1 6">Belongs to the acylphosphatase family.</text>
</comment>
<evidence type="ECO:0000256" key="5">
    <source>
        <dbReference type="PROSITE-ProRule" id="PRU00520"/>
    </source>
</evidence>
<dbReference type="InterPro" id="IPR001792">
    <property type="entry name" value="Acylphosphatase-like_dom"/>
</dbReference>
<accession>C9LUQ0</accession>
<dbReference type="GO" id="GO:0003998">
    <property type="term" value="F:acylphosphatase activity"/>
    <property type="evidence" value="ECO:0007669"/>
    <property type="project" value="UniProtKB-EC"/>
</dbReference>
<evidence type="ECO:0000313" key="10">
    <source>
        <dbReference type="Proteomes" id="UP000003505"/>
    </source>
</evidence>
<comment type="catalytic activity">
    <reaction evidence="4 5">
        <text>an acyl phosphate + H2O = a carboxylate + phosphate + H(+)</text>
        <dbReference type="Rhea" id="RHEA:14965"/>
        <dbReference type="ChEBI" id="CHEBI:15377"/>
        <dbReference type="ChEBI" id="CHEBI:15378"/>
        <dbReference type="ChEBI" id="CHEBI:29067"/>
        <dbReference type="ChEBI" id="CHEBI:43474"/>
        <dbReference type="ChEBI" id="CHEBI:59918"/>
        <dbReference type="EC" id="3.6.1.7"/>
    </reaction>
</comment>
<keyword evidence="11" id="KW-1185">Reference proteome</keyword>
<dbReference type="PROSITE" id="PS00151">
    <property type="entry name" value="ACYLPHOSPHATASE_2"/>
    <property type="match status" value="1"/>
</dbReference>
<evidence type="ECO:0000256" key="4">
    <source>
        <dbReference type="ARBA" id="ARBA00047645"/>
    </source>
</evidence>
<protein>
    <recommendedName>
        <fullName evidence="3 5">acylphosphatase</fullName>
        <ecNumber evidence="2 5">3.6.1.7</ecNumber>
    </recommendedName>
</protein>